<accession>C9YH77</accession>
<dbReference type="EMBL" id="FN543108">
    <property type="protein sequence ID" value="CBA33884.1"/>
    <property type="molecule type" value="Genomic_DNA"/>
</dbReference>
<reference evidence="1" key="1">
    <citation type="journal article" date="2010" name="Nature">
        <title>The Dynamic genome of Hydra.</title>
        <authorList>
            <person name="Chapman J.A."/>
            <person name="Kirkness E.F."/>
            <person name="Simakov O."/>
            <person name="Hampson S.E."/>
            <person name="Mitros T."/>
            <person name="Weinmaier T."/>
            <person name="Rattei T."/>
            <person name="Balasubramanian P.G."/>
            <person name="Borman J."/>
            <person name="Busam D."/>
            <person name="Disbennett K."/>
            <person name="Pfannkoch C."/>
            <person name="Sumin N."/>
            <person name="Sutton G."/>
            <person name="Viswanathan L."/>
            <person name="Walenz B."/>
            <person name="Goodstein D.M."/>
            <person name="Hellsten U."/>
            <person name="Kawashima T."/>
            <person name="Prochnik S.E."/>
            <person name="Putnam N.H."/>
            <person name="Shu S."/>
            <person name="Blumberg B."/>
            <person name="Dana C.E."/>
            <person name="Gee L."/>
            <person name="Kibler D.F."/>
            <person name="Law L."/>
            <person name="Lindgens D."/>
            <person name="Martinez D.E."/>
            <person name="Peng J."/>
            <person name="Wigge P.A."/>
            <person name="Bertulat B."/>
            <person name="Guder C."/>
            <person name="Nakamura Y."/>
            <person name="Ozbek S."/>
            <person name="Watanabe H."/>
            <person name="Khalturin K."/>
            <person name="Hemmrich G."/>
            <person name="Franke A."/>
            <person name="Augustin R."/>
            <person name="Fraune S."/>
            <person name="Hayakawa E."/>
            <person name="Hayakawa S."/>
            <person name="Hirose M."/>
            <person name="Hwang J."/>
            <person name="Ikeo K."/>
            <person name="Nishimiya-Fujisawa C."/>
            <person name="Ogura A."/>
            <person name="Takahashi T."/>
            <person name="Steinmetz P.R."/>
            <person name="Zhang X."/>
            <person name="Aufschnaiter R."/>
            <person name="Eder M.K."/>
            <person name="Gorny A.K."/>
            <person name="Salvenmoser W."/>
            <person name="Heimberg A.M."/>
            <person name="Wheeler B.M."/>
            <person name="Peterson K.J."/>
            <person name="Boettger A."/>
            <person name="Tischler P."/>
            <person name="Wolf A."/>
            <person name="Gojobori T."/>
            <person name="Remington K.A."/>
            <person name="Strausberg R.L."/>
            <person name="Venter J."/>
            <person name="Technau U."/>
            <person name="Hobmayer B."/>
            <person name="Bosch T.C."/>
            <person name="Holstein T.W."/>
            <person name="Fujisawa T."/>
            <person name="Bode H.R."/>
            <person name="David C.N."/>
            <person name="Rokhsar D.S."/>
            <person name="Steele R.E."/>
        </authorList>
    </citation>
    <scope>NUCLEOTIDE SEQUENCE</scope>
</reference>
<proteinExistence type="predicted"/>
<dbReference type="AlphaFoldDB" id="C9YH77"/>
<organism evidence="1">
    <name type="scientific">Curvibacter symbiont subsp. Hydra magnipapillata</name>
    <dbReference type="NCBI Taxonomy" id="667019"/>
    <lineage>
        <taxon>Bacteria</taxon>
        <taxon>Pseudomonadati</taxon>
        <taxon>Pseudomonadota</taxon>
        <taxon>Betaproteobacteria</taxon>
        <taxon>Burkholderiales</taxon>
        <taxon>Comamonadaceae</taxon>
        <taxon>Curvibacter</taxon>
    </lineage>
</organism>
<evidence type="ECO:0000313" key="1">
    <source>
        <dbReference type="EMBL" id="CBA33884.1"/>
    </source>
</evidence>
<sequence length="38" mass="4163">MWLADSVTATLLSCKENDQSSNKANDRNGKPVYFMVGA</sequence>
<gene>
    <name evidence="1" type="ORF">Csp_B21270</name>
</gene>
<protein>
    <submittedName>
        <fullName evidence="1">Uncharacterized protein</fullName>
    </submittedName>
</protein>
<name>C9YH77_CURXX</name>